<accession>X1DZ06</accession>
<organism evidence="1">
    <name type="scientific">marine sediment metagenome</name>
    <dbReference type="NCBI Taxonomy" id="412755"/>
    <lineage>
        <taxon>unclassified sequences</taxon>
        <taxon>metagenomes</taxon>
        <taxon>ecological metagenomes</taxon>
    </lineage>
</organism>
<dbReference type="AlphaFoldDB" id="X1DZ06"/>
<evidence type="ECO:0000313" key="1">
    <source>
        <dbReference type="EMBL" id="GAH26266.1"/>
    </source>
</evidence>
<feature type="non-terminal residue" evidence="1">
    <location>
        <position position="1"/>
    </location>
</feature>
<reference evidence="1" key="1">
    <citation type="journal article" date="2014" name="Front. Microbiol.">
        <title>High frequency of phylogenetically diverse reductive dehalogenase-homologous genes in deep subseafloor sedimentary metagenomes.</title>
        <authorList>
            <person name="Kawai M."/>
            <person name="Futagami T."/>
            <person name="Toyoda A."/>
            <person name="Takaki Y."/>
            <person name="Nishi S."/>
            <person name="Hori S."/>
            <person name="Arai W."/>
            <person name="Tsubouchi T."/>
            <person name="Morono Y."/>
            <person name="Uchiyama I."/>
            <person name="Ito T."/>
            <person name="Fujiyama A."/>
            <person name="Inagaki F."/>
            <person name="Takami H."/>
        </authorList>
    </citation>
    <scope>NUCLEOTIDE SEQUENCE</scope>
    <source>
        <strain evidence="1">Expedition CK06-06</strain>
    </source>
</reference>
<dbReference type="EMBL" id="BART01041481">
    <property type="protein sequence ID" value="GAH26266.1"/>
    <property type="molecule type" value="Genomic_DNA"/>
</dbReference>
<comment type="caution">
    <text evidence="1">The sequence shown here is derived from an EMBL/GenBank/DDBJ whole genome shotgun (WGS) entry which is preliminary data.</text>
</comment>
<protein>
    <submittedName>
        <fullName evidence="1">Uncharacterized protein</fullName>
    </submittedName>
</protein>
<proteinExistence type="predicted"/>
<name>X1DZ06_9ZZZZ</name>
<sequence>RRTAFPGRRPTWDGLEKPSYKTVLQNNDKDRANRIMAAETIRIGIVGAGANTRLRHIPGFRDIA</sequence>
<gene>
    <name evidence="1" type="ORF">S01H4_66720</name>
</gene>
<feature type="non-terminal residue" evidence="1">
    <location>
        <position position="64"/>
    </location>
</feature>